<dbReference type="Proteomes" id="UP000018936">
    <property type="component" value="Unassembled WGS sequence"/>
</dbReference>
<protein>
    <submittedName>
        <fullName evidence="2">Pxr1</fullName>
    </submittedName>
</protein>
<keyword evidence="3" id="KW-1185">Reference proteome</keyword>
<evidence type="ECO:0000313" key="3">
    <source>
        <dbReference type="Proteomes" id="UP000018936"/>
    </source>
</evidence>
<organism evidence="2 3">
    <name type="scientific">Ophiophagus hannah</name>
    <name type="common">King cobra</name>
    <name type="synonym">Naja hannah</name>
    <dbReference type="NCBI Taxonomy" id="8665"/>
    <lineage>
        <taxon>Eukaryota</taxon>
        <taxon>Metazoa</taxon>
        <taxon>Chordata</taxon>
        <taxon>Craniata</taxon>
        <taxon>Vertebrata</taxon>
        <taxon>Euteleostomi</taxon>
        <taxon>Lepidosauria</taxon>
        <taxon>Squamata</taxon>
        <taxon>Bifurcata</taxon>
        <taxon>Unidentata</taxon>
        <taxon>Episquamata</taxon>
        <taxon>Toxicofera</taxon>
        <taxon>Serpentes</taxon>
        <taxon>Colubroidea</taxon>
        <taxon>Elapidae</taxon>
        <taxon>Elapinae</taxon>
        <taxon>Ophiophagus</taxon>
    </lineage>
</organism>
<sequence length="543" mass="60981">MGMKASWGTLSHSLFPSPTHLTGLWGKEGGGGSDGHFRCLKEGGRSKRKEGRQKEKEGRTGGSKERKEGRKKEGRERKKGRKEKERKEKKKKKNDRKRKGRKEGKTMAPTSKLLHQSSRKEERQEKPIILGRFTHLFQSNDPILSQHVRVNGKGLASISSIQDADHVHAVSPLRTQEVLFPPRKTGRNLERNGVERQASFYSLWNLASSRCIGLQPEELRKVRFELFPPLSRYAALGLTRGVKLKARGLDSAHNVDKSGPWGRPGLPSGKRKDQANASVESAWFTQCEEETCQQFGEWHQAGPAHPVSHACPPPVVNHSPDAALNKIEFDTPILDPSGHCLLGIIIPDVGLLPLIVSSYLSGQSISHVMKMNLSEQPRDVNIYKRQCSNPERHTSEGQQAHGHRVPDKRMKKPGDVSQQGRTCSLPCSAHLLSYALQESSVLVHQEIPRRSFHSALIKIPPTPEWTGVELPYYLPLNSCSQALHTLTPALPAHFFGSRKVWIDPELHYQLQRPSGKPYWLWKKKLLKASDSEKEARAVVVLNR</sequence>
<feature type="region of interest" description="Disordered" evidence="1">
    <location>
        <begin position="23"/>
        <end position="125"/>
    </location>
</feature>
<feature type="region of interest" description="Disordered" evidence="1">
    <location>
        <begin position="388"/>
        <end position="419"/>
    </location>
</feature>
<feature type="compositionally biased region" description="Basic and acidic residues" evidence="1">
    <location>
        <begin position="52"/>
        <end position="86"/>
    </location>
</feature>
<dbReference type="AlphaFoldDB" id="V8NQX4"/>
<comment type="caution">
    <text evidence="2">The sequence shown here is derived from an EMBL/GenBank/DDBJ whole genome shotgun (WGS) entry which is preliminary data.</text>
</comment>
<feature type="compositionally biased region" description="Basic and acidic residues" evidence="1">
    <location>
        <begin position="35"/>
        <end position="45"/>
    </location>
</feature>
<feature type="compositionally biased region" description="Basic residues" evidence="1">
    <location>
        <begin position="87"/>
        <end position="102"/>
    </location>
</feature>
<name>V8NQX4_OPHHA</name>
<gene>
    <name evidence="2" type="primary">PXR1</name>
    <name evidence="2" type="ORF">L345_09574</name>
</gene>
<dbReference type="EMBL" id="AZIM01002159">
    <property type="protein sequence ID" value="ETE64669.1"/>
    <property type="molecule type" value="Genomic_DNA"/>
</dbReference>
<proteinExistence type="predicted"/>
<feature type="non-terminal residue" evidence="2">
    <location>
        <position position="1"/>
    </location>
</feature>
<feature type="compositionally biased region" description="Basic and acidic residues" evidence="1">
    <location>
        <begin position="404"/>
        <end position="414"/>
    </location>
</feature>
<reference evidence="2 3" key="1">
    <citation type="journal article" date="2013" name="Proc. Natl. Acad. Sci. U.S.A.">
        <title>The king cobra genome reveals dynamic gene evolution and adaptation in the snake venom system.</title>
        <authorList>
            <person name="Vonk F.J."/>
            <person name="Casewell N.R."/>
            <person name="Henkel C.V."/>
            <person name="Heimberg A.M."/>
            <person name="Jansen H.J."/>
            <person name="McCleary R.J."/>
            <person name="Kerkkamp H.M."/>
            <person name="Vos R.A."/>
            <person name="Guerreiro I."/>
            <person name="Calvete J.J."/>
            <person name="Wuster W."/>
            <person name="Woods A.E."/>
            <person name="Logan J.M."/>
            <person name="Harrison R.A."/>
            <person name="Castoe T.A."/>
            <person name="de Koning A.P."/>
            <person name="Pollock D.D."/>
            <person name="Yandell M."/>
            <person name="Calderon D."/>
            <person name="Renjifo C."/>
            <person name="Currier R.B."/>
            <person name="Salgado D."/>
            <person name="Pla D."/>
            <person name="Sanz L."/>
            <person name="Hyder A.S."/>
            <person name="Ribeiro J.M."/>
            <person name="Arntzen J.W."/>
            <person name="van den Thillart G.E."/>
            <person name="Boetzer M."/>
            <person name="Pirovano W."/>
            <person name="Dirks R.P."/>
            <person name="Spaink H.P."/>
            <person name="Duboule D."/>
            <person name="McGlinn E."/>
            <person name="Kini R.M."/>
            <person name="Richardson M.K."/>
        </authorList>
    </citation>
    <scope>NUCLEOTIDE SEQUENCE</scope>
    <source>
        <tissue evidence="2">Blood</tissue>
    </source>
</reference>
<accession>V8NQX4</accession>
<evidence type="ECO:0000313" key="2">
    <source>
        <dbReference type="EMBL" id="ETE64669.1"/>
    </source>
</evidence>
<evidence type="ECO:0000256" key="1">
    <source>
        <dbReference type="SAM" id="MobiDB-lite"/>
    </source>
</evidence>